<dbReference type="AlphaFoldDB" id="X8DMK0"/>
<proteinExistence type="predicted"/>
<dbReference type="EMBL" id="JAOB01000013">
    <property type="protein sequence ID" value="EUA68933.1"/>
    <property type="molecule type" value="Genomic_DNA"/>
</dbReference>
<gene>
    <name evidence="1" type="ORF">I553_2121</name>
</gene>
<name>X8DMK0_MYCXE</name>
<reference evidence="1" key="1">
    <citation type="submission" date="2014-01" db="EMBL/GenBank/DDBJ databases">
        <authorList>
            <person name="Brown-Elliot B."/>
            <person name="Wallace R."/>
            <person name="Lenaerts A."/>
            <person name="Ordway D."/>
            <person name="DeGroote M.A."/>
            <person name="Parker T."/>
            <person name="Sizemore C."/>
            <person name="Tallon L.J."/>
            <person name="Sadzewicz L.K."/>
            <person name="Sengamalay N."/>
            <person name="Fraser C.M."/>
            <person name="Hine E."/>
            <person name="Shefchek K.A."/>
            <person name="Das S.P."/>
            <person name="Tettelin H."/>
        </authorList>
    </citation>
    <scope>NUCLEOTIDE SEQUENCE [LARGE SCALE GENOMIC DNA]</scope>
    <source>
        <strain evidence="1">4042</strain>
    </source>
</reference>
<organism evidence="1">
    <name type="scientific">Mycobacterium xenopi 4042</name>
    <dbReference type="NCBI Taxonomy" id="1299334"/>
    <lineage>
        <taxon>Bacteria</taxon>
        <taxon>Bacillati</taxon>
        <taxon>Actinomycetota</taxon>
        <taxon>Actinomycetes</taxon>
        <taxon>Mycobacteriales</taxon>
        <taxon>Mycobacteriaceae</taxon>
        <taxon>Mycobacterium</taxon>
    </lineage>
</organism>
<accession>X8DMK0</accession>
<protein>
    <submittedName>
        <fullName evidence="1">Uncharacterized protein</fullName>
    </submittedName>
</protein>
<comment type="caution">
    <text evidence="1">The sequence shown here is derived from an EMBL/GenBank/DDBJ whole genome shotgun (WGS) entry which is preliminary data.</text>
</comment>
<evidence type="ECO:0000313" key="1">
    <source>
        <dbReference type="EMBL" id="EUA68933.1"/>
    </source>
</evidence>
<sequence length="41" mass="4906">MMPHANHPTHQCVSPWNTADPHRLHLCNEFLARDTRYWYSA</sequence>